<evidence type="ECO:0000313" key="3">
    <source>
        <dbReference type="Proteomes" id="UP000237717"/>
    </source>
</evidence>
<dbReference type="Proteomes" id="UP000237717">
    <property type="component" value="Chromosome II"/>
</dbReference>
<reference evidence="1 3" key="1">
    <citation type="submission" date="2018-02" db="EMBL/GenBank/DDBJ databases">
        <title>Complete genome sequence of Agrobacterium tumefaciens 1D1609.</title>
        <authorList>
            <person name="Cho S.-T."/>
            <person name="Haryono M."/>
            <person name="Chang H.-H."/>
            <person name="Santos M.N."/>
            <person name="Lai E.-M."/>
            <person name="Kuo C.-H."/>
        </authorList>
    </citation>
    <scope>NUCLEOTIDE SEQUENCE [LARGE SCALE GENOMIC DNA]</scope>
    <source>
        <strain evidence="1 3">1D1609</strain>
    </source>
</reference>
<organism evidence="1 3">
    <name type="scientific">Agrobacterium tumefaciens</name>
    <dbReference type="NCBI Taxonomy" id="358"/>
    <lineage>
        <taxon>Bacteria</taxon>
        <taxon>Pseudomonadati</taxon>
        <taxon>Pseudomonadota</taxon>
        <taxon>Alphaproteobacteria</taxon>
        <taxon>Hyphomicrobiales</taxon>
        <taxon>Rhizobiaceae</taxon>
        <taxon>Rhizobium/Agrobacterium group</taxon>
        <taxon>Agrobacterium</taxon>
        <taxon>Agrobacterium tumefaciens complex</taxon>
    </lineage>
</organism>
<gene>
    <name evidence="1" type="ORF">At1D1609_05720</name>
    <name evidence="2" type="ORF">At1D1609_39440</name>
</gene>
<dbReference type="RefSeq" id="WP_104679297.1">
    <property type="nucleotide sequence ID" value="NZ_CP026924.1"/>
</dbReference>
<sequence length="142" mass="15908">MKHTVNIFKVARECGVILRDWRHHSPTSRKGRECFCKPTVREIGQRHGEDHLRLVLMLITGNQSNAGELYADVIKAVSRLLAANPELTRRPSLVADFNQIDLSAVRRGARLTSTKYGMAASDEILGALRMHFGLWPYRGAAA</sequence>
<dbReference type="EMBL" id="CP026925">
    <property type="protein sequence ID" value="AVH43991.1"/>
    <property type="molecule type" value="Genomic_DNA"/>
</dbReference>
<name>A0A2L2L8F1_AGRTU</name>
<accession>A0A2L2L8F1</accession>
<proteinExistence type="predicted"/>
<dbReference type="Proteomes" id="UP000237717">
    <property type="component" value="Chromosome I"/>
</dbReference>
<evidence type="ECO:0000313" key="1">
    <source>
        <dbReference type="EMBL" id="AVH40624.1"/>
    </source>
</evidence>
<dbReference type="EMBL" id="CP026924">
    <property type="protein sequence ID" value="AVH40624.1"/>
    <property type="molecule type" value="Genomic_DNA"/>
</dbReference>
<evidence type="ECO:0000313" key="2">
    <source>
        <dbReference type="EMBL" id="AVH43991.1"/>
    </source>
</evidence>
<protein>
    <submittedName>
        <fullName evidence="1">Uncharacterized protein</fullName>
    </submittedName>
</protein>
<dbReference type="AlphaFoldDB" id="A0A2L2L8F1"/>